<dbReference type="GO" id="GO:0003720">
    <property type="term" value="F:telomerase activity"/>
    <property type="evidence" value="ECO:0007669"/>
    <property type="project" value="InterPro"/>
</dbReference>
<dbReference type="GO" id="GO:0007004">
    <property type="term" value="P:telomere maintenance via telomerase"/>
    <property type="evidence" value="ECO:0007669"/>
    <property type="project" value="TreeGrafter"/>
</dbReference>
<evidence type="ECO:0000256" key="10">
    <source>
        <dbReference type="ARBA" id="ARBA00022918"/>
    </source>
</evidence>
<organism evidence="16 17">
    <name type="scientific">Linnemannia schmuckeri</name>
    <dbReference type="NCBI Taxonomy" id="64567"/>
    <lineage>
        <taxon>Eukaryota</taxon>
        <taxon>Fungi</taxon>
        <taxon>Fungi incertae sedis</taxon>
        <taxon>Mucoromycota</taxon>
        <taxon>Mortierellomycotina</taxon>
        <taxon>Mortierellomycetes</taxon>
        <taxon>Mortierellales</taxon>
        <taxon>Mortierellaceae</taxon>
        <taxon>Linnemannia</taxon>
    </lineage>
</organism>
<dbReference type="Pfam" id="PF00078">
    <property type="entry name" value="RVT_1"/>
    <property type="match status" value="1"/>
</dbReference>
<feature type="compositionally biased region" description="Low complexity" evidence="14">
    <location>
        <begin position="208"/>
        <end position="219"/>
    </location>
</feature>
<dbReference type="Proteomes" id="UP000748756">
    <property type="component" value="Unassembled WGS sequence"/>
</dbReference>
<feature type="compositionally biased region" description="Basic and acidic residues" evidence="14">
    <location>
        <begin position="232"/>
        <end position="241"/>
    </location>
</feature>
<dbReference type="SMART" id="SM00975">
    <property type="entry name" value="Telomerase_RBD"/>
    <property type="match status" value="1"/>
</dbReference>
<proteinExistence type="inferred from homology"/>
<name>A0A9P5RW52_9FUNG</name>
<dbReference type="InterPro" id="IPR003545">
    <property type="entry name" value="Telomerase_RT"/>
</dbReference>
<dbReference type="CDD" id="cd01648">
    <property type="entry name" value="TERT"/>
    <property type="match status" value="1"/>
</dbReference>
<reference evidence="16" key="1">
    <citation type="journal article" date="2020" name="Fungal Divers.">
        <title>Resolving the Mortierellaceae phylogeny through synthesis of multi-gene phylogenetics and phylogenomics.</title>
        <authorList>
            <person name="Vandepol N."/>
            <person name="Liber J."/>
            <person name="Desiro A."/>
            <person name="Na H."/>
            <person name="Kennedy M."/>
            <person name="Barry K."/>
            <person name="Grigoriev I.V."/>
            <person name="Miller A.N."/>
            <person name="O'Donnell K."/>
            <person name="Stajich J.E."/>
            <person name="Bonito G."/>
        </authorList>
    </citation>
    <scope>NUCLEOTIDE SEQUENCE</scope>
    <source>
        <strain evidence="16">NRRL 6426</strain>
    </source>
</reference>
<dbReference type="Pfam" id="PF11474">
    <property type="entry name" value="TEN_TERT"/>
    <property type="match status" value="1"/>
</dbReference>
<feature type="domain" description="Reverse transcriptase" evidence="15">
    <location>
        <begin position="552"/>
        <end position="877"/>
    </location>
</feature>
<evidence type="ECO:0000313" key="16">
    <source>
        <dbReference type="EMBL" id="KAF9147000.1"/>
    </source>
</evidence>
<dbReference type="GO" id="GO:0000781">
    <property type="term" value="C:chromosome, telomeric region"/>
    <property type="evidence" value="ECO:0007669"/>
    <property type="project" value="UniProtKB-SubCell"/>
</dbReference>
<dbReference type="Gene3D" id="3.30.70.2630">
    <property type="match status" value="1"/>
</dbReference>
<keyword evidence="8 13" id="KW-0460">Magnesium</keyword>
<evidence type="ECO:0000256" key="7">
    <source>
        <dbReference type="ARBA" id="ARBA00022723"/>
    </source>
</evidence>
<evidence type="ECO:0000256" key="13">
    <source>
        <dbReference type="RuleBase" id="RU365061"/>
    </source>
</evidence>
<evidence type="ECO:0000259" key="15">
    <source>
        <dbReference type="PROSITE" id="PS50878"/>
    </source>
</evidence>
<dbReference type="PROSITE" id="PS50878">
    <property type="entry name" value="RT_POL"/>
    <property type="match status" value="1"/>
</dbReference>
<keyword evidence="6 13" id="KW-0548">Nucleotidyltransferase</keyword>
<dbReference type="Gene3D" id="1.10.132.70">
    <property type="match status" value="1"/>
</dbReference>
<evidence type="ECO:0000313" key="17">
    <source>
        <dbReference type="Proteomes" id="UP000748756"/>
    </source>
</evidence>
<comment type="catalytic activity">
    <reaction evidence="12 13">
        <text>DNA(n) + a 2'-deoxyribonucleoside 5'-triphosphate = DNA(n+1) + diphosphate</text>
        <dbReference type="Rhea" id="RHEA:22508"/>
        <dbReference type="Rhea" id="RHEA-COMP:17339"/>
        <dbReference type="Rhea" id="RHEA-COMP:17340"/>
        <dbReference type="ChEBI" id="CHEBI:33019"/>
        <dbReference type="ChEBI" id="CHEBI:61560"/>
        <dbReference type="ChEBI" id="CHEBI:173112"/>
        <dbReference type="EC" id="2.7.7.49"/>
    </reaction>
</comment>
<feature type="non-terminal residue" evidence="16">
    <location>
        <position position="1"/>
    </location>
</feature>
<evidence type="ECO:0000256" key="2">
    <source>
        <dbReference type="ARBA" id="ARBA00012493"/>
    </source>
</evidence>
<dbReference type="GO" id="GO:0042162">
    <property type="term" value="F:telomeric DNA binding"/>
    <property type="evidence" value="ECO:0007669"/>
    <property type="project" value="TreeGrafter"/>
</dbReference>
<evidence type="ECO:0000256" key="14">
    <source>
        <dbReference type="SAM" id="MobiDB-lite"/>
    </source>
</evidence>
<keyword evidence="11 13" id="KW-0539">Nucleus</keyword>
<dbReference type="PANTHER" id="PTHR12066">
    <property type="entry name" value="TELOMERASE REVERSE TRANSCRIPTASE"/>
    <property type="match status" value="1"/>
</dbReference>
<dbReference type="GO" id="GO:0070034">
    <property type="term" value="F:telomerase RNA binding"/>
    <property type="evidence" value="ECO:0007669"/>
    <property type="project" value="TreeGrafter"/>
</dbReference>
<evidence type="ECO:0000256" key="3">
    <source>
        <dbReference type="ARBA" id="ARBA00016182"/>
    </source>
</evidence>
<gene>
    <name evidence="16" type="ORF">BG015_011419</name>
</gene>
<evidence type="ECO:0000256" key="4">
    <source>
        <dbReference type="ARBA" id="ARBA00022454"/>
    </source>
</evidence>
<keyword evidence="17" id="KW-1185">Reference proteome</keyword>
<dbReference type="InterPro" id="IPR021891">
    <property type="entry name" value="Telomerase_RBD"/>
</dbReference>
<dbReference type="AlphaFoldDB" id="A0A9P5RW52"/>
<dbReference type="OrthoDB" id="289721at2759"/>
<dbReference type="EC" id="2.7.7.49" evidence="2 13"/>
<comment type="subcellular location">
    <subcellularLocation>
        <location evidence="13">Nucleus</location>
    </subcellularLocation>
    <subcellularLocation>
        <location evidence="13">Chromosome</location>
        <location evidence="13">Telomere</location>
    </subcellularLocation>
</comment>
<evidence type="ECO:0000256" key="8">
    <source>
        <dbReference type="ARBA" id="ARBA00022842"/>
    </source>
</evidence>
<comment type="caution">
    <text evidence="16">The sequence shown here is derived from an EMBL/GenBank/DDBJ whole genome shotgun (WGS) entry which is preliminary data.</text>
</comment>
<evidence type="ECO:0000256" key="9">
    <source>
        <dbReference type="ARBA" id="ARBA00022895"/>
    </source>
</evidence>
<keyword evidence="10 13" id="KW-0695">RNA-directed DNA polymerase</keyword>
<dbReference type="InterPro" id="IPR043502">
    <property type="entry name" value="DNA/RNA_pol_sf"/>
</dbReference>
<evidence type="ECO:0000256" key="1">
    <source>
        <dbReference type="ARBA" id="ARBA00008001"/>
    </source>
</evidence>
<evidence type="ECO:0000256" key="5">
    <source>
        <dbReference type="ARBA" id="ARBA00022679"/>
    </source>
</evidence>
<dbReference type="PANTHER" id="PTHR12066:SF0">
    <property type="entry name" value="TELOMERASE REVERSE TRANSCRIPTASE"/>
    <property type="match status" value="1"/>
</dbReference>
<dbReference type="PRINTS" id="PR01365">
    <property type="entry name" value="TELOMERASERT"/>
</dbReference>
<dbReference type="InterPro" id="IPR000477">
    <property type="entry name" value="RT_dom"/>
</dbReference>
<keyword evidence="9 13" id="KW-0779">Telomere</keyword>
<feature type="compositionally biased region" description="Basic and acidic residues" evidence="14">
    <location>
        <begin position="257"/>
        <end position="267"/>
    </location>
</feature>
<dbReference type="SUPFAM" id="SSF56672">
    <property type="entry name" value="DNA/RNA polymerases"/>
    <property type="match status" value="1"/>
</dbReference>
<sequence length="894" mass="101538">MAESHAAITNAVLLTLLPGLQRLGQFLDTKLNGQLTVVCSDDPVEYKSLLHDTLVAPTPAAALKEAGIHLQPFPTENTQFPDGRQDDAVTIAIIHTCAPSGWNIGKYNLLAAGYKTVRRNSGQGAQQYHQNTLEIFVRSAHWETLLQRIGQPAMLYLLTQTSIFAALPNNCYCQITGPPISEQPVSKLPLQQDVLQSLSTRKRPADPSPSSATSGTCSSKDISLPATKRRAISKEKRKSEGQELEDAPTATKRRKKEKSDRGKDKNANPRAAISPAAISFQRSRIFYARRYHIESVMLRHFLLADYDISKPADPLPDLKSIVNTQMKRMFPKQYGLKNIFSPSQSSSGWMPDASLTRDTPISGTRRMKKKATGGWRLRFMRTLVKDMLVQNEKCRFKALLQYYCPVAVTSFVHAIVKKVIPLAMFGSADNRAVILRAMTRFIRLRKFETMPLQYVLQGFRLSECEWLQDSHRGHEGRSVRHIPPSASDKQHEILHEFLYWLFDGFLMPLLQATFYVTDSSYQRNKVFYYRHELWRIITQSAVNSIQGKMFIKMAPEEVSACNNVYSKVRFLPKTNELRPIINLGRKTPRMVNGGFAGDYKSTNDRLKTASLILAYERSRQMECSSAIGMSDLFHRLKKAKEKLVNSSTHKQQRLYMVKVDIKKAFDSINQENLLKLLHETLKEDKYIIRRHSKVNPADGRMMKRFKANATAPDGMLPFLDFAREQAAFSKHAVLVDKVVHPSESKKFVVNLIKYHVQENIVKFGRHFYKQTTGIPQGSILSPALCRFFYDEMEKSALLHLSQSDDSALVRLADDFLFISHSKGKATEFLKIMSSGHPEFGCFINESKTVTNFEVLLSDGQPAQQCQGNDFPYCGFLLHTKTMEIRSDYTRYFGD</sequence>
<keyword evidence="4 13" id="KW-0158">Chromosome</keyword>
<accession>A0A9P5RW52</accession>
<comment type="function">
    <text evidence="13">Telomerase is a ribonucleoprotein enzyme essential for the replication of chromosome termini in most eukaryotes. It elongates telomeres. It is a reverse transcriptase that adds simple sequence repeats to chromosome ends by copying a template sequence within the RNA component of the enzyme.</text>
</comment>
<evidence type="ECO:0000256" key="11">
    <source>
        <dbReference type="ARBA" id="ARBA00023242"/>
    </source>
</evidence>
<keyword evidence="5 13" id="KW-0808">Transferase</keyword>
<feature type="region of interest" description="Disordered" evidence="14">
    <location>
        <begin position="199"/>
        <end position="272"/>
    </location>
</feature>
<dbReference type="GO" id="GO:0046872">
    <property type="term" value="F:metal ion binding"/>
    <property type="evidence" value="ECO:0007669"/>
    <property type="project" value="UniProtKB-KW"/>
</dbReference>
<keyword evidence="7 13" id="KW-0479">Metal-binding</keyword>
<dbReference type="GO" id="GO:0000333">
    <property type="term" value="C:telomerase catalytic core complex"/>
    <property type="evidence" value="ECO:0007669"/>
    <property type="project" value="TreeGrafter"/>
</dbReference>
<evidence type="ECO:0000256" key="6">
    <source>
        <dbReference type="ARBA" id="ARBA00022695"/>
    </source>
</evidence>
<dbReference type="Pfam" id="PF12009">
    <property type="entry name" value="Telomerase_RBD"/>
    <property type="match status" value="1"/>
</dbReference>
<dbReference type="InterPro" id="IPR049915">
    <property type="entry name" value="TERT_TEN"/>
</dbReference>
<dbReference type="EMBL" id="JAAAUQ010000882">
    <property type="protein sequence ID" value="KAF9147000.1"/>
    <property type="molecule type" value="Genomic_DNA"/>
</dbReference>
<protein>
    <recommendedName>
        <fullName evidence="3 13">Telomerase reverse transcriptase</fullName>
        <ecNumber evidence="2 13">2.7.7.49</ecNumber>
    </recommendedName>
    <alternativeName>
        <fullName evidence="13">Telomerase catalytic subunit</fullName>
    </alternativeName>
</protein>
<evidence type="ECO:0000256" key="12">
    <source>
        <dbReference type="ARBA" id="ARBA00048173"/>
    </source>
</evidence>
<comment type="similarity">
    <text evidence="1 13">Belongs to the reverse transcriptase family. Telomerase subfamily.</text>
</comment>